<dbReference type="GO" id="GO:0005829">
    <property type="term" value="C:cytosol"/>
    <property type="evidence" value="ECO:0007669"/>
    <property type="project" value="GOC"/>
</dbReference>
<dbReference type="GO" id="GO:0042147">
    <property type="term" value="P:retrograde transport, endosome to Golgi"/>
    <property type="evidence" value="ECO:0007669"/>
    <property type="project" value="TreeGrafter"/>
</dbReference>
<feature type="compositionally biased region" description="Polar residues" evidence="3">
    <location>
        <begin position="776"/>
        <end position="792"/>
    </location>
</feature>
<feature type="compositionally biased region" description="Basic residues" evidence="3">
    <location>
        <begin position="991"/>
        <end position="1001"/>
    </location>
</feature>
<dbReference type="Proteomes" id="UP001295423">
    <property type="component" value="Unassembled WGS sequence"/>
</dbReference>
<feature type="coiled-coil region" evidence="2">
    <location>
        <begin position="340"/>
        <end position="374"/>
    </location>
</feature>
<feature type="compositionally biased region" description="Low complexity" evidence="3">
    <location>
        <begin position="144"/>
        <end position="163"/>
    </location>
</feature>
<dbReference type="InterPro" id="IPR001849">
    <property type="entry name" value="PH_domain"/>
</dbReference>
<keyword evidence="1" id="KW-0597">Phosphoprotein</keyword>
<feature type="region of interest" description="Disordered" evidence="3">
    <location>
        <begin position="1"/>
        <end position="233"/>
    </location>
</feature>
<dbReference type="Gene3D" id="2.30.29.30">
    <property type="entry name" value="Pleckstrin-homology domain (PH domain)/Phosphotyrosine-binding domain (PTB)"/>
    <property type="match status" value="1"/>
</dbReference>
<feature type="region of interest" description="Disordered" evidence="3">
    <location>
        <begin position="667"/>
        <end position="723"/>
    </location>
</feature>
<evidence type="ECO:0000256" key="1">
    <source>
        <dbReference type="ARBA" id="ARBA00022553"/>
    </source>
</evidence>
<feature type="region of interest" description="Disordered" evidence="3">
    <location>
        <begin position="413"/>
        <end position="459"/>
    </location>
</feature>
<evidence type="ECO:0000313" key="5">
    <source>
        <dbReference type="EMBL" id="CAJ1903639.1"/>
    </source>
</evidence>
<feature type="compositionally biased region" description="Polar residues" evidence="3">
    <location>
        <begin position="684"/>
        <end position="695"/>
    </location>
</feature>
<feature type="coiled-coil region" evidence="2">
    <location>
        <begin position="553"/>
        <end position="583"/>
    </location>
</feature>
<dbReference type="SMART" id="SM00233">
    <property type="entry name" value="PH"/>
    <property type="match status" value="1"/>
</dbReference>
<dbReference type="GO" id="GO:0001881">
    <property type="term" value="P:receptor recycling"/>
    <property type="evidence" value="ECO:0007669"/>
    <property type="project" value="TreeGrafter"/>
</dbReference>
<feature type="region of interest" description="Disordered" evidence="3">
    <location>
        <begin position="1113"/>
        <end position="1134"/>
    </location>
</feature>
<dbReference type="Pfam" id="PF00169">
    <property type="entry name" value="PH"/>
    <property type="match status" value="1"/>
</dbReference>
<dbReference type="PANTHER" id="PTHR22902:SF27">
    <property type="entry name" value="PLECKSTRIN HOMOLOGY DOMAIN-CONTAINING FAMILY A MEMBER 3"/>
    <property type="match status" value="1"/>
</dbReference>
<dbReference type="GO" id="GO:0005802">
    <property type="term" value="C:trans-Golgi network"/>
    <property type="evidence" value="ECO:0007669"/>
    <property type="project" value="TreeGrafter"/>
</dbReference>
<feature type="compositionally biased region" description="Acidic residues" evidence="3">
    <location>
        <begin position="698"/>
        <end position="709"/>
    </location>
</feature>
<feature type="compositionally biased region" description="Acidic residues" evidence="3">
    <location>
        <begin position="422"/>
        <end position="438"/>
    </location>
</feature>
<dbReference type="PANTHER" id="PTHR22902">
    <property type="entry name" value="SESQUIPEDALIAN"/>
    <property type="match status" value="1"/>
</dbReference>
<proteinExistence type="predicted"/>
<sequence>MNHESSSTSAASPSARRPQQHNLSNQGRQNHQHHQHGSVVRHTPPSAYPPPSSARTPRSHVRYSGNHTQQYSSPSNPYYGSPFSSTPPPASARKPRGSPQHTTPRHNLLDRQDFDSPFMSPSAINSISSPQKSRHRPEPLVLDPSTPSFSTPPSSAATATNATSKHRTQSISRRNSSGSSHRNDNNNNSSVPVVSKLFQAATKGMSSSSSPARPHGNLHTTPAATQESSAEPASIMARTSSQAGFLHKLGRNIPEFKRRFFVLKPETRLYYYLSPNDTEPRGKIDLEGSRIEPLEELPDGRFRFAVISEDFHYGESRIVLESRSKEVGLEWMKGLKNERVSALKENVDQLHGEKRALKNVIQDLEKQIDNFRMMEKDRDGALEDARNWKEKFLALDEAIRGLTQFVRKPPVIPKMKRKTSDDELSSNDDDDEEEEHVLEEEKKVEHAEETTDPPADANDVTVITRNHNDMKESSEELDFSDMEKLKDVPGTYFSSLSNACQQQRELFRLASIEAATAVEDVLESNERVEAIGKRMEKAEKHLTKLWEENCSIRKNLRQRKQEKKLLVKEVKSLQQANKELEDRALRTPIANRYSPSYDANAHSNGIGNEGERLLNELEDHVSSSIRLHERLVAGSVLDNVDAMALDNSVEVTEIAFSSSPDKLSIAATATEDSEAPSKQEKEVNPNTPGASSRLQSLFDDDESELESESEIAGGDGDGLNEYESVAPTVSSAGATMGEITELILPEMESPGRAMSPLRQNPVLKLDADDEDDVSHMGSTNSDGPRSKVTHNGQATSRLVCPLADVVESKTAAKSETGEFNVYHISFYSKKIGIQFQKAPPAPKKSRGLLTDAMTADLDDKTSGSGKTAAELTTIASIHSSVASGSNKEGDVCVIADPKDIVLVCGFEGFDDSNANQRPKLGARLVAFDGISVEVGPWTFDSIRKGIQARGRPLTLSFRNDFLTTEQRAVLTKAVGDMDVKRPPPVETIPRSSHHSLPKTNQIHRRIHRRGSVNSARSDEYDHFVNESPKEMLNISDAVNPKNCCHGSASSSLASRIKRTGSMNSGTDSAHSNLRSFSETGSSTISAAVAPLVAKLMKGVKAKREKENYTPVYLQQSPKSLESTPQHQDFHSNLL</sequence>
<organism evidence="5 6">
    <name type="scientific">Cylindrotheca closterium</name>
    <dbReference type="NCBI Taxonomy" id="2856"/>
    <lineage>
        <taxon>Eukaryota</taxon>
        <taxon>Sar</taxon>
        <taxon>Stramenopiles</taxon>
        <taxon>Ochrophyta</taxon>
        <taxon>Bacillariophyta</taxon>
        <taxon>Bacillariophyceae</taxon>
        <taxon>Bacillariophycidae</taxon>
        <taxon>Bacillariales</taxon>
        <taxon>Bacillariaceae</taxon>
        <taxon>Cylindrotheca</taxon>
    </lineage>
</organism>
<accession>A0AAD2CAF6</accession>
<protein>
    <recommendedName>
        <fullName evidence="4">PH domain-containing protein</fullName>
    </recommendedName>
</protein>
<feature type="domain" description="PH" evidence="4">
    <location>
        <begin position="239"/>
        <end position="340"/>
    </location>
</feature>
<keyword evidence="6" id="KW-1185">Reference proteome</keyword>
<dbReference type="GO" id="GO:0005769">
    <property type="term" value="C:early endosome"/>
    <property type="evidence" value="ECO:0007669"/>
    <property type="project" value="TreeGrafter"/>
</dbReference>
<reference evidence="5" key="1">
    <citation type="submission" date="2023-08" db="EMBL/GenBank/DDBJ databases">
        <authorList>
            <person name="Audoor S."/>
            <person name="Bilcke G."/>
        </authorList>
    </citation>
    <scope>NUCLEOTIDE SEQUENCE</scope>
</reference>
<name>A0AAD2CAF6_9STRA</name>
<dbReference type="PROSITE" id="PS50003">
    <property type="entry name" value="PH_DOMAIN"/>
    <property type="match status" value="1"/>
</dbReference>
<feature type="compositionally biased region" description="Low complexity" evidence="3">
    <location>
        <begin position="71"/>
        <end position="84"/>
    </location>
</feature>
<evidence type="ECO:0000256" key="3">
    <source>
        <dbReference type="SAM" id="MobiDB-lite"/>
    </source>
</evidence>
<feature type="compositionally biased region" description="Polar residues" evidence="3">
    <location>
        <begin position="122"/>
        <end position="131"/>
    </location>
</feature>
<dbReference type="InterPro" id="IPR045188">
    <property type="entry name" value="Boi1/Boi2-like"/>
</dbReference>
<dbReference type="GO" id="GO:0007032">
    <property type="term" value="P:endosome organization"/>
    <property type="evidence" value="ECO:0007669"/>
    <property type="project" value="TreeGrafter"/>
</dbReference>
<dbReference type="SUPFAM" id="SSF50729">
    <property type="entry name" value="PH domain-like"/>
    <property type="match status" value="1"/>
</dbReference>
<feature type="region of interest" description="Disordered" evidence="3">
    <location>
        <begin position="978"/>
        <end position="1001"/>
    </location>
</feature>
<evidence type="ECO:0000259" key="4">
    <source>
        <dbReference type="PROSITE" id="PS50003"/>
    </source>
</evidence>
<dbReference type="EMBL" id="CAKOGP040000001">
    <property type="protein sequence ID" value="CAJ1903639.1"/>
    <property type="molecule type" value="Genomic_DNA"/>
</dbReference>
<feature type="compositionally biased region" description="Low complexity" evidence="3">
    <location>
        <begin position="1"/>
        <end position="15"/>
    </location>
</feature>
<feature type="region of interest" description="Disordered" evidence="3">
    <location>
        <begin position="768"/>
        <end position="792"/>
    </location>
</feature>
<feature type="compositionally biased region" description="Polar residues" evidence="3">
    <location>
        <begin position="1113"/>
        <end position="1126"/>
    </location>
</feature>
<evidence type="ECO:0000313" key="6">
    <source>
        <dbReference type="Proteomes" id="UP001295423"/>
    </source>
</evidence>
<feature type="compositionally biased region" description="Basic and acidic residues" evidence="3">
    <location>
        <begin position="439"/>
        <end position="449"/>
    </location>
</feature>
<feature type="compositionally biased region" description="Low complexity" evidence="3">
    <location>
        <begin position="170"/>
        <end position="195"/>
    </location>
</feature>
<keyword evidence="2" id="KW-0175">Coiled coil</keyword>
<dbReference type="InterPro" id="IPR011993">
    <property type="entry name" value="PH-like_dom_sf"/>
</dbReference>
<gene>
    <name evidence="5" type="ORF">CYCCA115_LOCUS383</name>
</gene>
<feature type="compositionally biased region" description="Polar residues" evidence="3">
    <location>
        <begin position="218"/>
        <end position="233"/>
    </location>
</feature>
<comment type="caution">
    <text evidence="5">The sequence shown here is derived from an EMBL/GenBank/DDBJ whole genome shotgun (WGS) entry which is preliminary data.</text>
</comment>
<evidence type="ECO:0000256" key="2">
    <source>
        <dbReference type="SAM" id="Coils"/>
    </source>
</evidence>
<dbReference type="GO" id="GO:0055037">
    <property type="term" value="C:recycling endosome"/>
    <property type="evidence" value="ECO:0007669"/>
    <property type="project" value="TreeGrafter"/>
</dbReference>
<dbReference type="AlphaFoldDB" id="A0AAD2CAF6"/>